<dbReference type="PRINTS" id="PR00702">
    <property type="entry name" value="ACRIFLAVINRP"/>
</dbReference>
<dbReference type="RefSeq" id="WP_003613611.1">
    <property type="nucleotide sequence ID" value="NZ_ADVE02000001.1"/>
</dbReference>
<dbReference type="GO" id="GO:0042910">
    <property type="term" value="F:xenobiotic transmembrane transporter activity"/>
    <property type="evidence" value="ECO:0007669"/>
    <property type="project" value="TreeGrafter"/>
</dbReference>
<feature type="transmembrane region" description="Helical" evidence="8">
    <location>
        <begin position="1042"/>
        <end position="1068"/>
    </location>
</feature>
<dbReference type="Pfam" id="PF00873">
    <property type="entry name" value="ACR_tran"/>
    <property type="match status" value="2"/>
</dbReference>
<keyword evidence="5 8" id="KW-1133">Transmembrane helix</keyword>
<evidence type="ECO:0000256" key="2">
    <source>
        <dbReference type="ARBA" id="ARBA00022475"/>
    </source>
</evidence>
<evidence type="ECO:0000313" key="9">
    <source>
        <dbReference type="EMBL" id="ATQ68807.1"/>
    </source>
</evidence>
<organism evidence="9 10">
    <name type="scientific">Methylosinus trichosporium (strain ATCC 35070 / NCIMB 11131 / UNIQEM 75 / OB3b)</name>
    <dbReference type="NCBI Taxonomy" id="595536"/>
    <lineage>
        <taxon>Bacteria</taxon>
        <taxon>Pseudomonadati</taxon>
        <taxon>Pseudomonadota</taxon>
        <taxon>Alphaproteobacteria</taxon>
        <taxon>Hyphomicrobiales</taxon>
        <taxon>Methylocystaceae</taxon>
        <taxon>Methylosinus</taxon>
    </lineage>
</organism>
<feature type="transmembrane region" description="Helical" evidence="8">
    <location>
        <begin position="463"/>
        <end position="490"/>
    </location>
</feature>
<dbReference type="Gene3D" id="3.30.70.1430">
    <property type="entry name" value="Multidrug efflux transporter AcrB pore domain"/>
    <property type="match status" value="2"/>
</dbReference>
<evidence type="ECO:0000256" key="6">
    <source>
        <dbReference type="ARBA" id="ARBA00023136"/>
    </source>
</evidence>
<feature type="region of interest" description="Disordered" evidence="7">
    <location>
        <begin position="774"/>
        <end position="795"/>
    </location>
</feature>
<keyword evidence="10" id="KW-1185">Reference proteome</keyword>
<dbReference type="Gene3D" id="1.20.1640.10">
    <property type="entry name" value="Multidrug efflux transporter AcrB transmembrane domain"/>
    <property type="match status" value="3"/>
</dbReference>
<proteinExistence type="predicted"/>
<dbReference type="Proteomes" id="UP000230709">
    <property type="component" value="Chromosome"/>
</dbReference>
<evidence type="ECO:0000313" key="10">
    <source>
        <dbReference type="Proteomes" id="UP000230709"/>
    </source>
</evidence>
<reference evidence="10" key="1">
    <citation type="submission" date="2017-10" db="EMBL/GenBank/DDBJ databases">
        <title>Completed PacBio SMRT sequence of Methylosinus trichosporium OB3b reveals presence of a third large plasmid.</title>
        <authorList>
            <person name="Charles T.C."/>
            <person name="Lynch M.D.J."/>
            <person name="Heil J.R."/>
            <person name="Cheng J."/>
        </authorList>
    </citation>
    <scope>NUCLEOTIDE SEQUENCE [LARGE SCALE GENOMIC DNA]</scope>
    <source>
        <strain evidence="10">OB3b</strain>
    </source>
</reference>
<keyword evidence="3" id="KW-0997">Cell inner membrane</keyword>
<feature type="transmembrane region" description="Helical" evidence="8">
    <location>
        <begin position="336"/>
        <end position="353"/>
    </location>
</feature>
<evidence type="ECO:0000256" key="1">
    <source>
        <dbReference type="ARBA" id="ARBA00022448"/>
    </source>
</evidence>
<sequence>MSFSAIFVMRPIGTILITIGIVLAGALAFLDLPVAPLPQVDFPTIVVSAQLPGAGPEIMATSIAAPLERRLGQIAHVTEMTSASSLGQTRIVLQFDIDRDIDGAARDVQAAIDAARADLPATLHMRPSYRKTNPADAPLVILTLASKTLAPSRLYELASDILQQRLSRLEGVGQVLVGGSSAPAVRVELDPKALAQYGVGLEDIRAALASANANSPKGEIVDSERRFQIYANDRATRASDYRSLVVAYRNGAPLRLEEIAEVVDSVEDVRNEALMNGERSVAVYVFRQPGSNVIETVDRIKNEMPLLEAALPSTIDLALKSDRSNTIRASLRETETALVVAVLLVTLIVFAFLRDLRATLIPTVAITASIIGTFGAIWLAGMSLNNFSLMALIVAAGFVVDDAIVVQENIQRHIEAGMGCVEAAVRGAREVAFTVTAISVSLIAVFTPILLMGGLLGRLFREFAVTLSLAVLVSLVLSLTTTPMLCAVLSKRRSAHSAPRFDVVAPLLRGYGRTLDWALRHGRLVLAILLATIGANYWLFSIIPKGFFPQQDTGRLAGMIVADESASFESMRRKLAQFEAIIQSDPAVAGVAGGVGSGSGRPNTGQVFVDLKPRDRRDASADEVIGRLRGKLAKVAGAQLFLQSVQEFRVGGRASNAQYQFTLYGENTDELHRFAPRLVAALRQSTALTDVNSDAQRKGQETRVVIDRDRASQLGVTMKQVDDVLYDAFGQRQASVIYGPITQSHVVMEVAPRYWQDPDILNDLYVAASGGAPSGTAVSNAAPGTVSKLSSGHSMRDAERAASESARNMATNALATTSRGPASAGAAVATRRETMAALAAFGHFGSGGASTVVNHQGLFAAVTISFNLRPGATLGEASDEIRRITAELHMPGTIHGALAGTARAFEDSLAKEGWLVAGAFVIVYIVLGILYESLVHPVTILSTLPSAGVGAVLALMLFGMDFSVVALIGVILLIGIVKKNAIMMIDFALEAQRAQRLAPREAIFRAGMMRFRPIMMTTMAAIFGAIPLALTFGDGGELRRPLGVAIVGGLIFSQLLTLYTTPVVYLYLEEFRRWSKRRWRSRIR</sequence>
<dbReference type="AlphaFoldDB" id="A0A2D2D1D9"/>
<dbReference type="SUPFAM" id="SSF82866">
    <property type="entry name" value="Multidrug efflux transporter AcrB transmembrane domain"/>
    <property type="match status" value="2"/>
</dbReference>
<dbReference type="STRING" id="595536.GCA_000178815_02437"/>
<dbReference type="Gene3D" id="3.30.2090.10">
    <property type="entry name" value="Multidrug efflux transporter AcrB TolC docking domain, DN and DC subdomains"/>
    <property type="match status" value="3"/>
</dbReference>
<feature type="transmembrane region" description="Helical" evidence="8">
    <location>
        <begin position="1010"/>
        <end position="1030"/>
    </location>
</feature>
<feature type="transmembrane region" description="Helical" evidence="8">
    <location>
        <begin position="913"/>
        <end position="931"/>
    </location>
</feature>
<dbReference type="PANTHER" id="PTHR32063">
    <property type="match status" value="1"/>
</dbReference>
<accession>A0A2D2D1D9</accession>
<evidence type="ECO:0000256" key="5">
    <source>
        <dbReference type="ARBA" id="ARBA00022989"/>
    </source>
</evidence>
<feature type="transmembrane region" description="Helical" evidence="8">
    <location>
        <begin position="964"/>
        <end position="989"/>
    </location>
</feature>
<dbReference type="FunFam" id="3.30.70.1430:FF:000001">
    <property type="entry name" value="Efflux pump membrane transporter"/>
    <property type="match status" value="1"/>
</dbReference>
<dbReference type="SUPFAM" id="SSF82714">
    <property type="entry name" value="Multidrug efflux transporter AcrB TolC docking domain, DN and DC subdomains"/>
    <property type="match status" value="2"/>
</dbReference>
<feature type="transmembrane region" description="Helical" evidence="8">
    <location>
        <begin position="360"/>
        <end position="381"/>
    </location>
</feature>
<dbReference type="KEGG" id="mtw:CQW49_13640"/>
<evidence type="ECO:0000256" key="3">
    <source>
        <dbReference type="ARBA" id="ARBA00022519"/>
    </source>
</evidence>
<gene>
    <name evidence="9" type="ORF">CQW49_13640</name>
</gene>
<evidence type="ECO:0000256" key="8">
    <source>
        <dbReference type="SAM" id="Phobius"/>
    </source>
</evidence>
<name>A0A2D2D1D9_METT3</name>
<dbReference type="EMBL" id="CP023737">
    <property type="protein sequence ID" value="ATQ68807.1"/>
    <property type="molecule type" value="Genomic_DNA"/>
</dbReference>
<keyword evidence="1" id="KW-0813">Transport</keyword>
<dbReference type="Gene3D" id="3.30.70.1320">
    <property type="entry name" value="Multidrug efflux transporter AcrB pore domain like"/>
    <property type="match status" value="1"/>
</dbReference>
<dbReference type="InterPro" id="IPR027463">
    <property type="entry name" value="AcrB_DN_DC_subdom"/>
</dbReference>
<dbReference type="GO" id="GO:0005886">
    <property type="term" value="C:plasma membrane"/>
    <property type="evidence" value="ECO:0007669"/>
    <property type="project" value="TreeGrafter"/>
</dbReference>
<protein>
    <submittedName>
        <fullName evidence="9">Nodulation protein</fullName>
    </submittedName>
</protein>
<feature type="transmembrane region" description="Helical" evidence="8">
    <location>
        <begin position="431"/>
        <end position="451"/>
    </location>
</feature>
<dbReference type="PANTHER" id="PTHR32063:SF34">
    <property type="entry name" value="MULTIDRUG RESISTANCE PROTEIN MDTC"/>
    <property type="match status" value="1"/>
</dbReference>
<evidence type="ECO:0000256" key="7">
    <source>
        <dbReference type="SAM" id="MobiDB-lite"/>
    </source>
</evidence>
<keyword evidence="6 8" id="KW-0472">Membrane</keyword>
<dbReference type="SUPFAM" id="SSF82693">
    <property type="entry name" value="Multidrug efflux transporter AcrB pore domain, PN1, PN2, PC1 and PC2 subdomains"/>
    <property type="match status" value="3"/>
</dbReference>
<feature type="transmembrane region" description="Helical" evidence="8">
    <location>
        <begin position="524"/>
        <end position="543"/>
    </location>
</feature>
<keyword evidence="4 8" id="KW-0812">Transmembrane</keyword>
<dbReference type="InterPro" id="IPR001036">
    <property type="entry name" value="Acrflvin-R"/>
</dbReference>
<evidence type="ECO:0000256" key="4">
    <source>
        <dbReference type="ARBA" id="ARBA00022692"/>
    </source>
</evidence>
<dbReference type="Gene3D" id="3.30.70.1440">
    <property type="entry name" value="Multidrug efflux transporter AcrB pore domain"/>
    <property type="match status" value="2"/>
</dbReference>
<keyword evidence="2" id="KW-1003">Cell membrane</keyword>